<dbReference type="Proteomes" id="UP001337655">
    <property type="component" value="Unassembled WGS sequence"/>
</dbReference>
<dbReference type="GeneID" id="89929994"/>
<feature type="region of interest" description="Disordered" evidence="1">
    <location>
        <begin position="326"/>
        <end position="367"/>
    </location>
</feature>
<dbReference type="InterPro" id="IPR000073">
    <property type="entry name" value="AB_hydrolase_1"/>
</dbReference>
<dbReference type="Gene3D" id="3.40.50.1820">
    <property type="entry name" value="alpha/beta hydrolase"/>
    <property type="match status" value="1"/>
</dbReference>
<keyword evidence="2" id="KW-0812">Transmembrane</keyword>
<feature type="compositionally biased region" description="Low complexity" evidence="1">
    <location>
        <begin position="339"/>
        <end position="354"/>
    </location>
</feature>
<dbReference type="SUPFAM" id="SSF52799">
    <property type="entry name" value="(Phosphotyrosine protein) phosphatases II"/>
    <property type="match status" value="1"/>
</dbReference>
<dbReference type="Gene3D" id="3.90.190.10">
    <property type="entry name" value="Protein tyrosine phosphatase superfamily"/>
    <property type="match status" value="1"/>
</dbReference>
<dbReference type="EMBL" id="JAVRRT010000015">
    <property type="protein sequence ID" value="KAK5165739.1"/>
    <property type="molecule type" value="Genomic_DNA"/>
</dbReference>
<dbReference type="InterPro" id="IPR029058">
    <property type="entry name" value="AB_hydrolase_fold"/>
</dbReference>
<dbReference type="Pfam" id="PF12697">
    <property type="entry name" value="Abhydrolase_6"/>
    <property type="match status" value="1"/>
</dbReference>
<dbReference type="RefSeq" id="XP_064655751.1">
    <property type="nucleotide sequence ID" value="XM_064805892.1"/>
</dbReference>
<gene>
    <name evidence="4" type="ORF">LTR77_008662</name>
</gene>
<keyword evidence="5" id="KW-1185">Reference proteome</keyword>
<sequence length="631" mass="69525">MSGQLPASAAVRWTVLSVVVGLALVGGWRAVEKFQSRRRLKSAEASDPSLLAKHTTFGRYTTPSGWTYPRIRVFYKPHLYADKLPKSIPLLVFTHGLGGSAAQFVPLLTSLINQAPCLAIDLPGFGRSKFAPGHEKAYTTHALAELVATIIKDYRDAEIDQKVVLVGHSMGCSINALLASSTSPLSHLIGEKVVGSIAICPRGDSLTSDEVALVRRMSWLPSPIFDLLRLVDRRGGTASRSVSRVVGEEADNETRRMQLRFNMQSESAPFLRIMAAGIGAEGMPGKAVWAGIKIPLFLVGGESDHVTPAQEVEKIKGWLTESLHLNNKSQTPDGYSKDTVPATTGDTTTAKRTANPTNPQTDPPRMDSGVAIKDSHTTTRHAFALKTTIFPAPASHGLMYSTDTVRILSGMIENFLSMHVDERLGASWQLQHLTTSGKWDVKNLKKWQAVEACSEPIGGLFRAMKTMREVDDEHSPEGFVEVYGVGRRQDGVSVVVDISHEAPVYHPEGLEERGVGYRKLPTVSKEKPKAEEVDRFVKLVDELRGEGRLKKQDEGIAGKHPTIGVHCHYGFNRTGFFIVCYLVEREGYRLVDAIREFSEKRPPGIKHDHFVNELYVRYAVKMERRGTVVGD</sequence>
<dbReference type="InterPro" id="IPR000340">
    <property type="entry name" value="Dual-sp_phosphatase_cat-dom"/>
</dbReference>
<dbReference type="PROSITE" id="PS00383">
    <property type="entry name" value="TYR_PHOSPHATASE_1"/>
    <property type="match status" value="1"/>
</dbReference>
<dbReference type="AlphaFoldDB" id="A0AAV9P3S2"/>
<keyword evidence="2" id="KW-0472">Membrane</keyword>
<dbReference type="PANTHER" id="PTHR10367">
    <property type="entry name" value="MRNA-CAPPING ENZYME"/>
    <property type="match status" value="1"/>
</dbReference>
<evidence type="ECO:0000313" key="4">
    <source>
        <dbReference type="EMBL" id="KAK5165739.1"/>
    </source>
</evidence>
<feature type="domain" description="Tyrosine specific protein phosphatases" evidence="3">
    <location>
        <begin position="534"/>
        <end position="602"/>
    </location>
</feature>
<evidence type="ECO:0000259" key="3">
    <source>
        <dbReference type="PROSITE" id="PS50056"/>
    </source>
</evidence>
<dbReference type="InterPro" id="IPR016130">
    <property type="entry name" value="Tyr_Pase_AS"/>
</dbReference>
<dbReference type="CDD" id="cd14502">
    <property type="entry name" value="RNA_5'-triphosphatase"/>
    <property type="match status" value="1"/>
</dbReference>
<evidence type="ECO:0000256" key="1">
    <source>
        <dbReference type="SAM" id="MobiDB-lite"/>
    </source>
</evidence>
<dbReference type="FunFam" id="3.90.190.10:FF:000090">
    <property type="entry name" value="Dual specificity phosphatase catalytic domain protein"/>
    <property type="match status" value="1"/>
</dbReference>
<comment type="caution">
    <text evidence="4">The sequence shown here is derived from an EMBL/GenBank/DDBJ whole genome shotgun (WGS) entry which is preliminary data.</text>
</comment>
<dbReference type="PANTHER" id="PTHR10367:SF25">
    <property type="entry name" value="DUAL SPECIFICITY PHOSPHATASE CATALYTIC DOMAIN PROTEIN (AFU_ORTHOLOGUE AFUA_1G03540)"/>
    <property type="match status" value="1"/>
</dbReference>
<protein>
    <recommendedName>
        <fullName evidence="3">Tyrosine specific protein phosphatases domain-containing protein</fullName>
    </recommendedName>
</protein>
<evidence type="ECO:0000256" key="2">
    <source>
        <dbReference type="SAM" id="Phobius"/>
    </source>
</evidence>
<dbReference type="InterPro" id="IPR000387">
    <property type="entry name" value="Tyr_Pase_dom"/>
</dbReference>
<dbReference type="PROSITE" id="PS50056">
    <property type="entry name" value="TYR_PHOSPHATASE_2"/>
    <property type="match status" value="1"/>
</dbReference>
<dbReference type="InterPro" id="IPR051029">
    <property type="entry name" value="mRNA_Capping_Enz/RNA_Phosphat"/>
</dbReference>
<dbReference type="GO" id="GO:0006370">
    <property type="term" value="P:7-methylguanosine mRNA capping"/>
    <property type="evidence" value="ECO:0007669"/>
    <property type="project" value="TreeGrafter"/>
</dbReference>
<name>A0AAV9P3S2_9PEZI</name>
<proteinExistence type="predicted"/>
<dbReference type="InterPro" id="IPR029021">
    <property type="entry name" value="Prot-tyrosine_phosphatase-like"/>
</dbReference>
<reference evidence="4 5" key="1">
    <citation type="submission" date="2023-08" db="EMBL/GenBank/DDBJ databases">
        <title>Black Yeasts Isolated from many extreme environments.</title>
        <authorList>
            <person name="Coleine C."/>
            <person name="Stajich J.E."/>
            <person name="Selbmann L."/>
        </authorList>
    </citation>
    <scope>NUCLEOTIDE SEQUENCE [LARGE SCALE GENOMIC DNA]</scope>
    <source>
        <strain evidence="4 5">CCFEE 5935</strain>
    </source>
</reference>
<dbReference type="GO" id="GO:0004484">
    <property type="term" value="F:mRNA guanylyltransferase activity"/>
    <property type="evidence" value="ECO:0007669"/>
    <property type="project" value="TreeGrafter"/>
</dbReference>
<keyword evidence="2" id="KW-1133">Transmembrane helix</keyword>
<organism evidence="4 5">
    <name type="scientific">Saxophila tyrrhenica</name>
    <dbReference type="NCBI Taxonomy" id="1690608"/>
    <lineage>
        <taxon>Eukaryota</taxon>
        <taxon>Fungi</taxon>
        <taxon>Dikarya</taxon>
        <taxon>Ascomycota</taxon>
        <taxon>Pezizomycotina</taxon>
        <taxon>Dothideomycetes</taxon>
        <taxon>Dothideomycetidae</taxon>
        <taxon>Mycosphaerellales</taxon>
        <taxon>Extremaceae</taxon>
        <taxon>Saxophila</taxon>
    </lineage>
</organism>
<feature type="transmembrane region" description="Helical" evidence="2">
    <location>
        <begin position="12"/>
        <end position="31"/>
    </location>
</feature>
<accession>A0AAV9P3S2</accession>
<evidence type="ECO:0000313" key="5">
    <source>
        <dbReference type="Proteomes" id="UP001337655"/>
    </source>
</evidence>
<dbReference type="Pfam" id="PF00782">
    <property type="entry name" value="DSPc"/>
    <property type="match status" value="1"/>
</dbReference>
<dbReference type="SUPFAM" id="SSF53474">
    <property type="entry name" value="alpha/beta-Hydrolases"/>
    <property type="match status" value="1"/>
</dbReference>